<protein>
    <submittedName>
        <fullName evidence="1">DUF466 domain-containing protein</fullName>
    </submittedName>
</protein>
<proteinExistence type="predicted"/>
<dbReference type="PANTHER" id="PTHR38453:SF1">
    <property type="entry name" value="CYTOPLASMIC PROTEIN"/>
    <property type="match status" value="1"/>
</dbReference>
<dbReference type="EMBL" id="QLIX01000010">
    <property type="protein sequence ID" value="RAI58230.1"/>
    <property type="molecule type" value="Genomic_DNA"/>
</dbReference>
<accession>A0A327M5M7</accession>
<gene>
    <name evidence="1" type="ORF">DOO78_14505</name>
</gene>
<dbReference type="Proteomes" id="UP000249065">
    <property type="component" value="Unassembled WGS sequence"/>
</dbReference>
<organism evidence="1 2">
    <name type="scientific">Roseicella frigidaeris</name>
    <dbReference type="NCBI Taxonomy" id="2230885"/>
    <lineage>
        <taxon>Bacteria</taxon>
        <taxon>Pseudomonadati</taxon>
        <taxon>Pseudomonadota</taxon>
        <taxon>Alphaproteobacteria</taxon>
        <taxon>Acetobacterales</taxon>
        <taxon>Roseomonadaceae</taxon>
        <taxon>Roseicella</taxon>
    </lineage>
</organism>
<name>A0A327M5M7_9PROT</name>
<comment type="caution">
    <text evidence="1">The sequence shown here is derived from an EMBL/GenBank/DDBJ whole genome shotgun (WGS) entry which is preliminary data.</text>
</comment>
<dbReference type="InterPro" id="IPR007423">
    <property type="entry name" value="Sel_put"/>
</dbReference>
<evidence type="ECO:0000313" key="2">
    <source>
        <dbReference type="Proteomes" id="UP000249065"/>
    </source>
</evidence>
<reference evidence="2" key="1">
    <citation type="submission" date="2018-06" db="EMBL/GenBank/DDBJ databases">
        <authorList>
            <person name="Khan S.A."/>
        </authorList>
    </citation>
    <scope>NUCLEOTIDE SEQUENCE [LARGE SCALE GENOMIC DNA]</scope>
    <source>
        <strain evidence="2">DB-1506</strain>
    </source>
</reference>
<dbReference type="RefSeq" id="WP_111470571.1">
    <property type="nucleotide sequence ID" value="NZ_QLIX01000010.1"/>
</dbReference>
<dbReference type="Pfam" id="PF04328">
    <property type="entry name" value="Sel_put"/>
    <property type="match status" value="1"/>
</dbReference>
<dbReference type="OrthoDB" id="9814284at2"/>
<keyword evidence="2" id="KW-1185">Reference proteome</keyword>
<dbReference type="AlphaFoldDB" id="A0A327M5M7"/>
<sequence>MNTAAPAAGLRPWLRCLCDTARLMVGQPNYDIYLEHARRQHPDQAPMSRTEFFRNREAARFGGSTRGFRCC</sequence>
<dbReference type="PANTHER" id="PTHR38453">
    <property type="entry name" value="CYTOPLASMIC PROTEIN-RELATED"/>
    <property type="match status" value="1"/>
</dbReference>
<evidence type="ECO:0000313" key="1">
    <source>
        <dbReference type="EMBL" id="RAI58230.1"/>
    </source>
</evidence>